<comment type="caution">
    <text evidence="1">The sequence shown here is derived from an EMBL/GenBank/DDBJ whole genome shotgun (WGS) entry which is preliminary data.</text>
</comment>
<dbReference type="Proteomes" id="UP000294914">
    <property type="component" value="Unassembled WGS sequence"/>
</dbReference>
<gene>
    <name evidence="1" type="ORF">EDC23_0425</name>
</gene>
<dbReference type="InterPro" id="IPR038626">
    <property type="entry name" value="Rof-like_sf"/>
</dbReference>
<evidence type="ECO:0000313" key="1">
    <source>
        <dbReference type="EMBL" id="TDY04053.1"/>
    </source>
</evidence>
<dbReference type="OrthoDB" id="5786494at2"/>
<sequence length="86" mass="10005">MSDDNDDHYQAISCADYSRYEMWILHGQRLQLAWRDARGQEYIGLLQPLDLQSRSGQEFLIARPVSGGDTLHIRLDRILRCNPDET</sequence>
<dbReference type="AlphaFoldDB" id="A0A4R8J2G3"/>
<reference evidence="1 2" key="1">
    <citation type="submission" date="2019-03" db="EMBL/GenBank/DDBJ databases">
        <title>Genomic Encyclopedia of Type Strains, Phase IV (KMG-IV): sequencing the most valuable type-strain genomes for metagenomic binning, comparative biology and taxonomic classification.</title>
        <authorList>
            <person name="Goeker M."/>
        </authorList>
    </citation>
    <scope>NUCLEOTIDE SEQUENCE [LARGE SCALE GENOMIC DNA]</scope>
    <source>
        <strain evidence="1 2">DSM 16326</strain>
    </source>
</reference>
<organism evidence="1 2">
    <name type="scientific">Thiohalophilus thiocyanatoxydans</name>
    <dbReference type="NCBI Taxonomy" id="381308"/>
    <lineage>
        <taxon>Bacteria</taxon>
        <taxon>Pseudomonadati</taxon>
        <taxon>Pseudomonadota</taxon>
        <taxon>Gammaproteobacteria</taxon>
        <taxon>Thiohalomonadales</taxon>
        <taxon>Thiohalophilaceae</taxon>
        <taxon>Thiohalophilus</taxon>
    </lineage>
</organism>
<dbReference type="Gene3D" id="2.30.30.400">
    <property type="entry name" value="Rof-like"/>
    <property type="match status" value="1"/>
</dbReference>
<keyword evidence="2" id="KW-1185">Reference proteome</keyword>
<proteinExistence type="predicted"/>
<evidence type="ECO:0000313" key="2">
    <source>
        <dbReference type="Proteomes" id="UP000294914"/>
    </source>
</evidence>
<protein>
    <submittedName>
        <fullName evidence="1">Transcriptional antiterminator Rof (Rho-off)</fullName>
    </submittedName>
</protein>
<accession>A0A4R8J2G3</accession>
<dbReference type="InterPro" id="IPR023534">
    <property type="entry name" value="Rof/RNase_P-like"/>
</dbReference>
<name>A0A4R8J2G3_9GAMM</name>
<dbReference type="SUPFAM" id="SSF101744">
    <property type="entry name" value="Rof/RNase P subunit-like"/>
    <property type="match status" value="1"/>
</dbReference>
<dbReference type="RefSeq" id="WP_134080629.1">
    <property type="nucleotide sequence ID" value="NZ_SOQX01000001.1"/>
</dbReference>
<dbReference type="EMBL" id="SOQX01000001">
    <property type="protein sequence ID" value="TDY04053.1"/>
    <property type="molecule type" value="Genomic_DNA"/>
</dbReference>